<evidence type="ECO:0000256" key="1">
    <source>
        <dbReference type="ARBA" id="ARBA00005964"/>
    </source>
</evidence>
<dbReference type="EC" id="3.1.1.-" evidence="3"/>
<feature type="domain" description="Carboxylesterase type B" evidence="4">
    <location>
        <begin position="130"/>
        <end position="501"/>
    </location>
</feature>
<dbReference type="Pfam" id="PF00135">
    <property type="entry name" value="COesterase"/>
    <property type="match status" value="1"/>
</dbReference>
<dbReference type="PROSITE" id="PS00122">
    <property type="entry name" value="CARBOXYLESTERASE_B_1"/>
    <property type="match status" value="1"/>
</dbReference>
<evidence type="ECO:0000259" key="4">
    <source>
        <dbReference type="Pfam" id="PF00135"/>
    </source>
</evidence>
<feature type="signal peptide" evidence="3">
    <location>
        <begin position="1"/>
        <end position="20"/>
    </location>
</feature>
<keyword evidence="2 3" id="KW-0378">Hydrolase</keyword>
<evidence type="ECO:0000256" key="3">
    <source>
        <dbReference type="RuleBase" id="RU361235"/>
    </source>
</evidence>
<evidence type="ECO:0000256" key="2">
    <source>
        <dbReference type="ARBA" id="ARBA00022801"/>
    </source>
</evidence>
<dbReference type="Proteomes" id="UP000472276">
    <property type="component" value="Unassembled WGS sequence"/>
</dbReference>
<protein>
    <recommendedName>
        <fullName evidence="3">Carboxylic ester hydrolase</fullName>
        <ecNumber evidence="3">3.1.1.-</ecNumber>
    </recommendedName>
</protein>
<dbReference type="Ensembl" id="ENSOABT00000071991.1">
    <property type="protein sequence ID" value="ENSOABP00000070324.1"/>
    <property type="gene ID" value="ENSOABG00000019989.2"/>
</dbReference>
<keyword evidence="3" id="KW-0732">Signal</keyword>
<dbReference type="GO" id="GO:0016787">
    <property type="term" value="F:hydrolase activity"/>
    <property type="evidence" value="ECO:0007669"/>
    <property type="project" value="UniProtKB-KW"/>
</dbReference>
<sequence length="514" mass="55847">MMLKLGILFAVALFLETASAASLGVVQTEGGKVEGKSISLGSGRSMDIFLGVPFADAPGTFEKPRPHRGWDGILQAKDYKPRCLQLTVLMNDYIGSTDCLYLNIWVPHGSSVSAGLPVMVWIYGGAFLVGGSDLPGNYGLWDQQAAIAWVHRNIRSFGGDPGNITVFGESAGGASVSFQTLTPHNKGIIRRAISQSGVALCPWGINRNPRKFAEEVAQKVNCPTDNRMAACLKMADPGALTLAGPLDVSASPDNPIVFNLVLSPVIDGDFLPDDPSHLFHNAAEIDYIAGVNDMDGHIFTALDVPSINSDLVDTPIDDVRRLLGAYTKEKGAVGLNNAYSTYTSNWGSNPSQETIKKTIVGVGTDYIFLVPTQAALYLHADHATTGRTYSYLFSEPNRLGGPLLPYPSWMGADHADDLQYVFGKPFSTPLGYWDNHRRVSGAMISYWTNFAKTGDPNNGGSSVPVNWPKFTRSAPQFIEINSDMNNNYVQQKMRMPYVNFWTRILPSLPTVVSE</sequence>
<dbReference type="SUPFAM" id="SSF53474">
    <property type="entry name" value="alpha/beta-Hydrolases"/>
    <property type="match status" value="1"/>
</dbReference>
<reference evidence="6" key="1">
    <citation type="submission" date="2020-03" db="EMBL/GenBank/DDBJ databases">
        <title>Evolution of repeat sequences and sex chromosomes of tilapia species revealed by chromosome-level genomes.</title>
        <authorList>
            <person name="Xu L."/>
            <person name="Tao W."/>
            <person name="Wang D."/>
            <person name="Zhou Q."/>
        </authorList>
    </citation>
    <scope>NUCLEOTIDE SEQUENCE [LARGE SCALE GENOMIC DNA]</scope>
    <source>
        <strain evidence="6">Israel</strain>
    </source>
</reference>
<comment type="similarity">
    <text evidence="1 3">Belongs to the type-B carboxylesterase/lipase family.</text>
</comment>
<dbReference type="InterPro" id="IPR019826">
    <property type="entry name" value="Carboxylesterase_B_AS"/>
</dbReference>
<dbReference type="InterPro" id="IPR002018">
    <property type="entry name" value="CarbesteraseB"/>
</dbReference>
<dbReference type="InterPro" id="IPR051093">
    <property type="entry name" value="Neuroligin/BSAL"/>
</dbReference>
<dbReference type="Gene3D" id="3.40.50.1820">
    <property type="entry name" value="alpha/beta hydrolase"/>
    <property type="match status" value="1"/>
</dbReference>
<proteinExistence type="inferred from homology"/>
<evidence type="ECO:0000313" key="5">
    <source>
        <dbReference type="Ensembl" id="ENSOABP00000070324.1"/>
    </source>
</evidence>
<name>A0AAZ1XRR0_OREAU</name>
<feature type="chain" id="PRO_5044043475" description="Carboxylic ester hydrolase" evidence="3">
    <location>
        <begin position="21"/>
        <end position="514"/>
    </location>
</feature>
<accession>A0AAZ1XRR0</accession>
<dbReference type="AlphaFoldDB" id="A0AAZ1XRR0"/>
<reference evidence="5" key="3">
    <citation type="submission" date="2025-09" db="UniProtKB">
        <authorList>
            <consortium name="Ensembl"/>
        </authorList>
    </citation>
    <scope>IDENTIFICATION</scope>
</reference>
<dbReference type="PANTHER" id="PTHR43903">
    <property type="entry name" value="NEUROLIGIN"/>
    <property type="match status" value="1"/>
</dbReference>
<reference evidence="5" key="2">
    <citation type="submission" date="2025-08" db="UniProtKB">
        <authorList>
            <consortium name="Ensembl"/>
        </authorList>
    </citation>
    <scope>IDENTIFICATION</scope>
</reference>
<organism evidence="5 6">
    <name type="scientific">Oreochromis aureus</name>
    <name type="common">Israeli tilapia</name>
    <name type="synonym">Chromis aureus</name>
    <dbReference type="NCBI Taxonomy" id="47969"/>
    <lineage>
        <taxon>Eukaryota</taxon>
        <taxon>Metazoa</taxon>
        <taxon>Chordata</taxon>
        <taxon>Craniata</taxon>
        <taxon>Vertebrata</taxon>
        <taxon>Euteleostomi</taxon>
        <taxon>Actinopterygii</taxon>
        <taxon>Neopterygii</taxon>
        <taxon>Teleostei</taxon>
        <taxon>Neoteleostei</taxon>
        <taxon>Acanthomorphata</taxon>
        <taxon>Ovalentaria</taxon>
        <taxon>Cichlomorphae</taxon>
        <taxon>Cichliformes</taxon>
        <taxon>Cichlidae</taxon>
        <taxon>African cichlids</taxon>
        <taxon>Pseudocrenilabrinae</taxon>
        <taxon>Oreochromini</taxon>
        <taxon>Oreochromis</taxon>
    </lineage>
</organism>
<keyword evidence="6" id="KW-1185">Reference proteome</keyword>
<gene>
    <name evidence="5" type="primary">LOC116319620</name>
</gene>
<dbReference type="InterPro" id="IPR029058">
    <property type="entry name" value="AB_hydrolase_fold"/>
</dbReference>
<evidence type="ECO:0000313" key="6">
    <source>
        <dbReference type="Proteomes" id="UP000472276"/>
    </source>
</evidence>